<dbReference type="Pfam" id="PF12701">
    <property type="entry name" value="LSM14"/>
    <property type="match status" value="1"/>
</dbReference>
<feature type="compositionally biased region" description="Low complexity" evidence="4">
    <location>
        <begin position="176"/>
        <end position="196"/>
    </location>
</feature>
<dbReference type="InterPro" id="IPR047575">
    <property type="entry name" value="Sm"/>
</dbReference>
<dbReference type="InterPro" id="IPR025768">
    <property type="entry name" value="TFG_box"/>
</dbReference>
<feature type="domain" description="TFG box profile" evidence="7">
    <location>
        <begin position="337"/>
        <end position="357"/>
    </location>
</feature>
<dbReference type="GO" id="GO:0000932">
    <property type="term" value="C:P-body"/>
    <property type="evidence" value="ECO:0007669"/>
    <property type="project" value="TreeGrafter"/>
</dbReference>
<evidence type="ECO:0000313" key="9">
    <source>
        <dbReference type="EnsemblMetazoa" id="SMAR000885-PA"/>
    </source>
</evidence>
<dbReference type="Gene3D" id="2.30.30.100">
    <property type="match status" value="1"/>
</dbReference>
<feature type="compositionally biased region" description="Polar residues" evidence="4">
    <location>
        <begin position="109"/>
        <end position="122"/>
    </location>
</feature>
<feature type="region of interest" description="Disordered" evidence="4">
    <location>
        <begin position="104"/>
        <end position="236"/>
    </location>
</feature>
<evidence type="ECO:0008006" key="11">
    <source>
        <dbReference type="Google" id="ProtNLM"/>
    </source>
</evidence>
<dbReference type="PROSITE" id="PS51536">
    <property type="entry name" value="TFG"/>
    <property type="match status" value="1"/>
</dbReference>
<dbReference type="EnsemblMetazoa" id="SMAR000885-RA">
    <property type="protein sequence ID" value="SMAR000885-PA"/>
    <property type="gene ID" value="SMAR000885"/>
</dbReference>
<dbReference type="SMART" id="SM01199">
    <property type="entry name" value="FDF"/>
    <property type="match status" value="1"/>
</dbReference>
<dbReference type="SMART" id="SM01271">
    <property type="entry name" value="LSM14"/>
    <property type="match status" value="1"/>
</dbReference>
<feature type="compositionally biased region" description="Polar residues" evidence="4">
    <location>
        <begin position="154"/>
        <end position="163"/>
    </location>
</feature>
<dbReference type="PhylomeDB" id="T1IJ30"/>
<dbReference type="GO" id="GO:0033962">
    <property type="term" value="P:P-body assembly"/>
    <property type="evidence" value="ECO:0007669"/>
    <property type="project" value="TreeGrafter"/>
</dbReference>
<dbReference type="AlphaFoldDB" id="T1IJ30"/>
<dbReference type="InterPro" id="IPR019050">
    <property type="entry name" value="FDF_dom"/>
</dbReference>
<proteinExistence type="inferred from homology"/>
<protein>
    <recommendedName>
        <fullName evidence="11">DFDF domain-containing protein</fullName>
    </recommendedName>
</protein>
<feature type="compositionally biased region" description="Gly residues" evidence="4">
    <location>
        <begin position="219"/>
        <end position="230"/>
    </location>
</feature>
<evidence type="ECO:0000259" key="6">
    <source>
        <dbReference type="PROSITE" id="PS51513"/>
    </source>
</evidence>
<dbReference type="InterPro" id="IPR025609">
    <property type="entry name" value="Lsm14-like_N"/>
</dbReference>
<dbReference type="PANTHER" id="PTHR13586:SF0">
    <property type="entry name" value="TRAILER HITCH, ISOFORM H"/>
    <property type="match status" value="1"/>
</dbReference>
<dbReference type="EMBL" id="JH430221">
    <property type="status" value="NOT_ANNOTATED_CDS"/>
    <property type="molecule type" value="Genomic_DNA"/>
</dbReference>
<evidence type="ECO:0000256" key="2">
    <source>
        <dbReference type="PROSITE-ProRule" id="PRU00846"/>
    </source>
</evidence>
<feature type="domain" description="Sm" evidence="8">
    <location>
        <begin position="1"/>
        <end position="81"/>
    </location>
</feature>
<sequence length="423" mass="46862">MSEGKAYVGSKISLISKAEIRYEGILYTIDPKEATVALAKVRSFGTEDRFTDKPIASRDDVYEYVIFRGRDIKDIKVCEPPQHHTLIGGGLPNDPAILEAYQGPESRKQSFSPTGSLQSSEYGVNLGGMLPSQTYPTYSNSRSGTPTQKRRSPTADQGVQVSGGSEAGVKRDTRRNQPQQQNPRPLQPLNQQRQPLGAMNNAQPKQQSNRGWIRRGPRGPRGGGNGGRGGFNKPKEQLKFDGEYDFEQANAEFQEMESKFAKAKIIDTIQNGTIEAPVPISTPAAPVVVEEKSVNDEPVPEPVADVEDDQVSTFYDKTKSFFDSISCEALERSKGKFQRTDWRQERKLNVETFGVTNSYMRRGGYRGRGFRGRGGYRGGRSRGRGNSGQGPNQGTRVYFSGFDSARLNNSQNRRTQGWGNQEA</sequence>
<evidence type="ECO:0000256" key="1">
    <source>
        <dbReference type="ARBA" id="ARBA00010415"/>
    </source>
</evidence>
<dbReference type="GO" id="GO:0003729">
    <property type="term" value="F:mRNA binding"/>
    <property type="evidence" value="ECO:0007669"/>
    <property type="project" value="TreeGrafter"/>
</dbReference>
<dbReference type="PROSITE" id="PS51513">
    <property type="entry name" value="FFD"/>
    <property type="match status" value="1"/>
</dbReference>
<dbReference type="Pfam" id="PF09532">
    <property type="entry name" value="FDF"/>
    <property type="match status" value="1"/>
</dbReference>
<accession>T1IJ30</accession>
<feature type="compositionally biased region" description="Polar residues" evidence="4">
    <location>
        <begin position="131"/>
        <end position="147"/>
    </location>
</feature>
<dbReference type="InterPro" id="IPR010920">
    <property type="entry name" value="LSM_dom_sf"/>
</dbReference>
<dbReference type="OMA" id="WYPPPGH"/>
<evidence type="ECO:0000259" key="7">
    <source>
        <dbReference type="PROSITE" id="PS51536"/>
    </source>
</evidence>
<dbReference type="GO" id="GO:0034063">
    <property type="term" value="P:stress granule assembly"/>
    <property type="evidence" value="ECO:0007669"/>
    <property type="project" value="TreeGrafter"/>
</dbReference>
<dbReference type="PROSITE" id="PS52002">
    <property type="entry name" value="SM"/>
    <property type="match status" value="1"/>
</dbReference>
<feature type="domain" description="DFDF" evidence="5">
    <location>
        <begin position="232"/>
        <end position="268"/>
    </location>
</feature>
<dbReference type="PROSITE" id="PS51512">
    <property type="entry name" value="DFDF"/>
    <property type="match status" value="1"/>
</dbReference>
<evidence type="ECO:0000256" key="4">
    <source>
        <dbReference type="SAM" id="MobiDB-lite"/>
    </source>
</evidence>
<dbReference type="SUPFAM" id="SSF50182">
    <property type="entry name" value="Sm-like ribonucleoproteins"/>
    <property type="match status" value="1"/>
</dbReference>
<dbReference type="STRING" id="126957.T1IJ30"/>
<feature type="compositionally biased region" description="Polar residues" evidence="4">
    <location>
        <begin position="406"/>
        <end position="423"/>
    </location>
</feature>
<evidence type="ECO:0000259" key="5">
    <source>
        <dbReference type="PROSITE" id="PS51512"/>
    </source>
</evidence>
<keyword evidence="10" id="KW-1185">Reference proteome</keyword>
<dbReference type="CDD" id="cd01736">
    <property type="entry name" value="LSm14_N"/>
    <property type="match status" value="1"/>
</dbReference>
<name>T1IJ30_STRMM</name>
<evidence type="ECO:0000256" key="3">
    <source>
        <dbReference type="PROSITE-ProRule" id="PRU00869"/>
    </source>
</evidence>
<feature type="short sequence motif" description="TFG box" evidence="3">
    <location>
        <begin position="337"/>
        <end position="357"/>
    </location>
</feature>
<organism evidence="9 10">
    <name type="scientific">Strigamia maritima</name>
    <name type="common">European centipede</name>
    <name type="synonym">Geophilus maritimus</name>
    <dbReference type="NCBI Taxonomy" id="126957"/>
    <lineage>
        <taxon>Eukaryota</taxon>
        <taxon>Metazoa</taxon>
        <taxon>Ecdysozoa</taxon>
        <taxon>Arthropoda</taxon>
        <taxon>Myriapoda</taxon>
        <taxon>Chilopoda</taxon>
        <taxon>Pleurostigmophora</taxon>
        <taxon>Geophilomorpha</taxon>
        <taxon>Linotaeniidae</taxon>
        <taxon>Strigamia</taxon>
    </lineage>
</organism>
<feature type="short sequence motif" description="FFD box" evidence="2">
    <location>
        <begin position="313"/>
        <end position="329"/>
    </location>
</feature>
<comment type="similarity">
    <text evidence="1">Belongs to the LSM14 family.</text>
</comment>
<dbReference type="Proteomes" id="UP000014500">
    <property type="component" value="Unassembled WGS sequence"/>
</dbReference>
<feature type="domain" description="FFD box profile" evidence="6">
    <location>
        <begin position="313"/>
        <end position="329"/>
    </location>
</feature>
<evidence type="ECO:0000259" key="8">
    <source>
        <dbReference type="PROSITE" id="PS52002"/>
    </source>
</evidence>
<dbReference type="HOGENOM" id="CLU_019221_0_1_1"/>
<dbReference type="PANTHER" id="PTHR13586">
    <property type="entry name" value="SCD6 PROTEIN-RELATED"/>
    <property type="match status" value="1"/>
</dbReference>
<evidence type="ECO:0000313" key="10">
    <source>
        <dbReference type="Proteomes" id="UP000014500"/>
    </source>
</evidence>
<dbReference type="eggNOG" id="KOG1073">
    <property type="taxonomic scope" value="Eukaryota"/>
</dbReference>
<dbReference type="InterPro" id="IPR025761">
    <property type="entry name" value="FFD_box"/>
</dbReference>
<reference evidence="9" key="2">
    <citation type="submission" date="2015-02" db="UniProtKB">
        <authorList>
            <consortium name="EnsemblMetazoa"/>
        </authorList>
    </citation>
    <scope>IDENTIFICATION</scope>
</reference>
<feature type="region of interest" description="Disordered" evidence="4">
    <location>
        <begin position="364"/>
        <end position="423"/>
    </location>
</feature>
<dbReference type="InterPro" id="IPR025762">
    <property type="entry name" value="DFDF"/>
</dbReference>
<reference evidence="10" key="1">
    <citation type="submission" date="2011-05" db="EMBL/GenBank/DDBJ databases">
        <authorList>
            <person name="Richards S.R."/>
            <person name="Qu J."/>
            <person name="Jiang H."/>
            <person name="Jhangiani S.N."/>
            <person name="Agravi P."/>
            <person name="Goodspeed R."/>
            <person name="Gross S."/>
            <person name="Mandapat C."/>
            <person name="Jackson L."/>
            <person name="Mathew T."/>
            <person name="Pu L."/>
            <person name="Thornton R."/>
            <person name="Saada N."/>
            <person name="Wilczek-Boney K.B."/>
            <person name="Lee S."/>
            <person name="Kovar C."/>
            <person name="Wu Y."/>
            <person name="Scherer S.E."/>
            <person name="Worley K.C."/>
            <person name="Muzny D.M."/>
            <person name="Gibbs R."/>
        </authorList>
    </citation>
    <scope>NUCLEOTIDE SEQUENCE</scope>
    <source>
        <strain evidence="10">Brora</strain>
    </source>
</reference>